<dbReference type="AlphaFoldDB" id="A0A0H2RTG9"/>
<dbReference type="PANTHER" id="PTHR46620">
    <property type="entry name" value="J DOMAIN-CONTAINING PROTEIN SPF31"/>
    <property type="match status" value="1"/>
</dbReference>
<dbReference type="STRING" id="27342.A0A0H2RTG9"/>
<dbReference type="SUPFAM" id="SSF46565">
    <property type="entry name" value="Chaperone J-domain"/>
    <property type="match status" value="1"/>
</dbReference>
<dbReference type="InterPro" id="IPR001623">
    <property type="entry name" value="DnaJ_domain"/>
</dbReference>
<dbReference type="PANTHER" id="PTHR46620:SF1">
    <property type="entry name" value="J DOMAIN-CONTAINING PROTEIN SPF31"/>
    <property type="match status" value="1"/>
</dbReference>
<feature type="region of interest" description="Disordered" evidence="1">
    <location>
        <begin position="212"/>
        <end position="231"/>
    </location>
</feature>
<feature type="region of interest" description="Disordered" evidence="1">
    <location>
        <begin position="178"/>
        <end position="200"/>
    </location>
</feature>
<sequence length="231" mass="26380">MSTSSTLERESGNGTTHKDTKNEQAELERLLNREATAFNRELEVDRILKAFKLNPYEILDVDVTITPDGVKKRYKQLSLFIHPDKTSHPSAPIAFDLLKKAKLSNSSSREELDATLVSARQQLLKSLSLPTSIVDSDHRLTGLKPPFKEQLRDAQKKMLIDEEVRRRKAVKLNHANEGYEARKKEDEVNEKKRKAEADKDWEANREVRVGSWRDFAGSKKKKAKTKSNILG</sequence>
<keyword evidence="4" id="KW-1185">Reference proteome</keyword>
<evidence type="ECO:0000259" key="2">
    <source>
        <dbReference type="PROSITE" id="PS50076"/>
    </source>
</evidence>
<dbReference type="FunCoup" id="A0A0H2RTG9">
    <property type="interactions" value="624"/>
</dbReference>
<dbReference type="SMART" id="SM00271">
    <property type="entry name" value="DnaJ"/>
    <property type="match status" value="1"/>
</dbReference>
<name>A0A0H2RTG9_9AGAM</name>
<evidence type="ECO:0000313" key="3">
    <source>
        <dbReference type="EMBL" id="KLO12743.1"/>
    </source>
</evidence>
<feature type="compositionally biased region" description="Basic and acidic residues" evidence="1">
    <location>
        <begin position="7"/>
        <end position="24"/>
    </location>
</feature>
<organism evidence="3 4">
    <name type="scientific">Schizopora paradoxa</name>
    <dbReference type="NCBI Taxonomy" id="27342"/>
    <lineage>
        <taxon>Eukaryota</taxon>
        <taxon>Fungi</taxon>
        <taxon>Dikarya</taxon>
        <taxon>Basidiomycota</taxon>
        <taxon>Agaricomycotina</taxon>
        <taxon>Agaricomycetes</taxon>
        <taxon>Hymenochaetales</taxon>
        <taxon>Schizoporaceae</taxon>
        <taxon>Schizopora</taxon>
    </lineage>
</organism>
<dbReference type="EMBL" id="KQ085971">
    <property type="protein sequence ID" value="KLO12743.1"/>
    <property type="molecule type" value="Genomic_DNA"/>
</dbReference>
<dbReference type="InParanoid" id="A0A0H2RTG9"/>
<dbReference type="CDD" id="cd06257">
    <property type="entry name" value="DnaJ"/>
    <property type="match status" value="1"/>
</dbReference>
<reference evidence="3 4" key="1">
    <citation type="submission" date="2015-04" db="EMBL/GenBank/DDBJ databases">
        <title>Complete genome sequence of Schizopora paradoxa KUC8140, a cosmopolitan wood degrader in East Asia.</title>
        <authorList>
            <consortium name="DOE Joint Genome Institute"/>
            <person name="Min B."/>
            <person name="Park H."/>
            <person name="Jang Y."/>
            <person name="Kim J.-J."/>
            <person name="Kim K.H."/>
            <person name="Pangilinan J."/>
            <person name="Lipzen A."/>
            <person name="Riley R."/>
            <person name="Grigoriev I.V."/>
            <person name="Spatafora J.W."/>
            <person name="Choi I.-G."/>
        </authorList>
    </citation>
    <scope>NUCLEOTIDE SEQUENCE [LARGE SCALE GENOMIC DNA]</scope>
    <source>
        <strain evidence="3 4">KUC8140</strain>
    </source>
</reference>
<dbReference type="InterPro" id="IPR036869">
    <property type="entry name" value="J_dom_sf"/>
</dbReference>
<dbReference type="OrthoDB" id="342454at2759"/>
<gene>
    <name evidence="3" type="ORF">SCHPADRAFT_828988</name>
</gene>
<feature type="domain" description="J" evidence="2">
    <location>
        <begin position="54"/>
        <end position="116"/>
    </location>
</feature>
<evidence type="ECO:0000256" key="1">
    <source>
        <dbReference type="SAM" id="MobiDB-lite"/>
    </source>
</evidence>
<dbReference type="PROSITE" id="PS50076">
    <property type="entry name" value="DNAJ_2"/>
    <property type="match status" value="1"/>
</dbReference>
<dbReference type="Proteomes" id="UP000053477">
    <property type="component" value="Unassembled WGS sequence"/>
</dbReference>
<dbReference type="Gene3D" id="1.10.287.110">
    <property type="entry name" value="DnaJ domain"/>
    <property type="match status" value="1"/>
</dbReference>
<protein>
    <submittedName>
        <fullName evidence="3">DnaJ-domain-containing protein</fullName>
    </submittedName>
</protein>
<feature type="region of interest" description="Disordered" evidence="1">
    <location>
        <begin position="1"/>
        <end position="24"/>
    </location>
</feature>
<evidence type="ECO:0000313" key="4">
    <source>
        <dbReference type="Proteomes" id="UP000053477"/>
    </source>
</evidence>
<dbReference type="Pfam" id="PF00226">
    <property type="entry name" value="DnaJ"/>
    <property type="match status" value="1"/>
</dbReference>
<proteinExistence type="predicted"/>
<accession>A0A0H2RTG9</accession>